<dbReference type="STRING" id="282301.A0A267GMS7"/>
<accession>A0A267GMS7</accession>
<dbReference type="Proteomes" id="UP000215902">
    <property type="component" value="Unassembled WGS sequence"/>
</dbReference>
<proteinExistence type="inferred from homology"/>
<protein>
    <recommendedName>
        <fullName evidence="7">Tudor domain-containing protein</fullName>
    </recommendedName>
</protein>
<dbReference type="GO" id="GO:0003723">
    <property type="term" value="F:RNA binding"/>
    <property type="evidence" value="ECO:0007669"/>
    <property type="project" value="InterPro"/>
</dbReference>
<evidence type="ECO:0000256" key="5">
    <source>
        <dbReference type="ARBA" id="ARBA00023242"/>
    </source>
</evidence>
<evidence type="ECO:0000256" key="1">
    <source>
        <dbReference type="ARBA" id="ARBA00004408"/>
    </source>
</evidence>
<gene>
    <name evidence="8" type="ORF">BOX15_Mlig034475g1</name>
</gene>
<dbReference type="AlphaFoldDB" id="A0A267GMS7"/>
<dbReference type="GO" id="GO:0015030">
    <property type="term" value="C:Cajal body"/>
    <property type="evidence" value="ECO:0007669"/>
    <property type="project" value="UniProtKB-SubCell"/>
</dbReference>
<evidence type="ECO:0000313" key="8">
    <source>
        <dbReference type="EMBL" id="PAA87325.1"/>
    </source>
</evidence>
<dbReference type="Pfam" id="PF06003">
    <property type="entry name" value="SMN_Tudor"/>
    <property type="match status" value="1"/>
</dbReference>
<sequence length="268" mass="28868">MSDDNEQNLLNYKLQLQQVKAALELDKDNAELLALKTELDEIIGLTLQLLGRDPSEAVEVGEAFGWKVGDHCSALWARDRLYYPAVITEVRRDGTCFVSFAHLPSDSHAEQCQVSLLKPLADGAKSGADAHGSESGAASLTAQGSNAQAAKKRRREERTKALEAKMRKVAKRAEREKEMEAVVEREKKSWQSFSKKIQKQGRIGKSIFATPGPDNPKGRVGVGTCGIAGKGMTPFAAPQYRPPGASGGGAGGSGAGYHHHQYPPSTTN</sequence>
<feature type="region of interest" description="Disordered" evidence="6">
    <location>
        <begin position="236"/>
        <end position="268"/>
    </location>
</feature>
<comment type="subcellular location">
    <subcellularLocation>
        <location evidence="1">Nucleus</location>
        <location evidence="1">Cajal body</location>
    </subcellularLocation>
</comment>
<feature type="domain" description="Tudor" evidence="7">
    <location>
        <begin position="65"/>
        <end position="124"/>
    </location>
</feature>
<feature type="compositionally biased region" description="Polar residues" evidence="6">
    <location>
        <begin position="136"/>
        <end position="148"/>
    </location>
</feature>
<keyword evidence="9" id="KW-1185">Reference proteome</keyword>
<name>A0A267GMS7_9PLAT</name>
<organism evidence="8 9">
    <name type="scientific">Macrostomum lignano</name>
    <dbReference type="NCBI Taxonomy" id="282301"/>
    <lineage>
        <taxon>Eukaryota</taxon>
        <taxon>Metazoa</taxon>
        <taxon>Spiralia</taxon>
        <taxon>Lophotrochozoa</taxon>
        <taxon>Platyhelminthes</taxon>
        <taxon>Rhabditophora</taxon>
        <taxon>Macrostomorpha</taxon>
        <taxon>Macrostomida</taxon>
        <taxon>Macrostomidae</taxon>
        <taxon>Macrostomum</taxon>
    </lineage>
</organism>
<dbReference type="PROSITE" id="PS50304">
    <property type="entry name" value="TUDOR"/>
    <property type="match status" value="1"/>
</dbReference>
<dbReference type="GO" id="GO:0006397">
    <property type="term" value="P:mRNA processing"/>
    <property type="evidence" value="ECO:0007669"/>
    <property type="project" value="UniProtKB-KW"/>
</dbReference>
<dbReference type="GO" id="GO:0008380">
    <property type="term" value="P:RNA splicing"/>
    <property type="evidence" value="ECO:0007669"/>
    <property type="project" value="UniProtKB-KW"/>
</dbReference>
<evidence type="ECO:0000259" key="7">
    <source>
        <dbReference type="PROSITE" id="PS50304"/>
    </source>
</evidence>
<dbReference type="OrthoDB" id="79171at2759"/>
<feature type="compositionally biased region" description="Basic and acidic residues" evidence="6">
    <location>
        <begin position="156"/>
        <end position="169"/>
    </location>
</feature>
<evidence type="ECO:0000256" key="2">
    <source>
        <dbReference type="ARBA" id="ARBA00005371"/>
    </source>
</evidence>
<comment type="similarity">
    <text evidence="2">Belongs to the SMN family.</text>
</comment>
<keyword evidence="4" id="KW-0508">mRNA splicing</keyword>
<evidence type="ECO:0000256" key="4">
    <source>
        <dbReference type="ARBA" id="ARBA00023187"/>
    </source>
</evidence>
<keyword evidence="5" id="KW-0539">Nucleus</keyword>
<feature type="compositionally biased region" description="Gly residues" evidence="6">
    <location>
        <begin position="245"/>
        <end position="255"/>
    </location>
</feature>
<reference evidence="8 9" key="1">
    <citation type="submission" date="2017-06" db="EMBL/GenBank/DDBJ databases">
        <title>A platform for efficient transgenesis in Macrostomum lignano, a flatworm model organism for stem cell research.</title>
        <authorList>
            <person name="Berezikov E."/>
        </authorList>
    </citation>
    <scope>NUCLEOTIDE SEQUENCE [LARGE SCALE GENOMIC DNA]</scope>
    <source>
        <strain evidence="8">DV1</strain>
        <tissue evidence="8">Whole organism</tissue>
    </source>
</reference>
<dbReference type="InterPro" id="IPR002999">
    <property type="entry name" value="Tudor"/>
</dbReference>
<feature type="region of interest" description="Disordered" evidence="6">
    <location>
        <begin position="123"/>
        <end position="169"/>
    </location>
</feature>
<dbReference type="InterPro" id="IPR010304">
    <property type="entry name" value="SMN_Tudor"/>
</dbReference>
<dbReference type="GO" id="GO:0005737">
    <property type="term" value="C:cytoplasm"/>
    <property type="evidence" value="ECO:0007669"/>
    <property type="project" value="InterPro"/>
</dbReference>
<comment type="caution">
    <text evidence="8">The sequence shown here is derived from an EMBL/GenBank/DDBJ whole genome shotgun (WGS) entry which is preliminary data.</text>
</comment>
<dbReference type="EMBL" id="NIVC01000237">
    <property type="protein sequence ID" value="PAA87325.1"/>
    <property type="molecule type" value="Genomic_DNA"/>
</dbReference>
<evidence type="ECO:0000313" key="9">
    <source>
        <dbReference type="Proteomes" id="UP000215902"/>
    </source>
</evidence>
<keyword evidence="3" id="KW-0507">mRNA processing</keyword>
<evidence type="ECO:0000256" key="3">
    <source>
        <dbReference type="ARBA" id="ARBA00022664"/>
    </source>
</evidence>
<dbReference type="SUPFAM" id="SSF63748">
    <property type="entry name" value="Tudor/PWWP/MBT"/>
    <property type="match status" value="1"/>
</dbReference>
<dbReference type="Gene3D" id="2.30.30.140">
    <property type="match status" value="1"/>
</dbReference>
<evidence type="ECO:0000256" key="6">
    <source>
        <dbReference type="SAM" id="MobiDB-lite"/>
    </source>
</evidence>